<organism evidence="2 3">
    <name type="scientific">Eimeria brunetti</name>
    <dbReference type="NCBI Taxonomy" id="51314"/>
    <lineage>
        <taxon>Eukaryota</taxon>
        <taxon>Sar</taxon>
        <taxon>Alveolata</taxon>
        <taxon>Apicomplexa</taxon>
        <taxon>Conoidasida</taxon>
        <taxon>Coccidia</taxon>
        <taxon>Eucoccidiorida</taxon>
        <taxon>Eimeriorina</taxon>
        <taxon>Eimeriidae</taxon>
        <taxon>Eimeria</taxon>
    </lineage>
</organism>
<reference evidence="2" key="1">
    <citation type="submission" date="2013-10" db="EMBL/GenBank/DDBJ databases">
        <title>Genomic analysis of the causative agents of coccidiosis in chickens.</title>
        <authorList>
            <person name="Reid A.J."/>
            <person name="Blake D."/>
            <person name="Billington K."/>
            <person name="Browne H."/>
            <person name="Dunn M."/>
            <person name="Hung S."/>
            <person name="Kawahara F."/>
            <person name="Miranda-Saavedra D."/>
            <person name="Mourier T."/>
            <person name="Nagra H."/>
            <person name="Otto T.D."/>
            <person name="Rawlings N."/>
            <person name="Sanchez A."/>
            <person name="Sanders M."/>
            <person name="Subramaniam C."/>
            <person name="Tay Y."/>
            <person name="Dear P."/>
            <person name="Doerig C."/>
            <person name="Gruber A."/>
            <person name="Parkinson J."/>
            <person name="Shirley M."/>
            <person name="Wan K.L."/>
            <person name="Berriman M."/>
            <person name="Tomley F."/>
            <person name="Pain A."/>
        </authorList>
    </citation>
    <scope>NUCLEOTIDE SEQUENCE [LARGE SCALE GENOMIC DNA]</scope>
    <source>
        <strain evidence="2">Houghton</strain>
    </source>
</reference>
<protein>
    <recommendedName>
        <fullName evidence="1">PPM-type phosphatase domain-containing protein</fullName>
    </recommendedName>
</protein>
<accession>U6LCP9</accession>
<reference evidence="2" key="2">
    <citation type="submission" date="2013-10" db="EMBL/GenBank/DDBJ databases">
        <authorList>
            <person name="Aslett M."/>
        </authorList>
    </citation>
    <scope>NUCLEOTIDE SEQUENCE [LARGE SCALE GENOMIC DNA]</scope>
    <source>
        <strain evidence="2">Houghton</strain>
    </source>
</reference>
<feature type="domain" description="PPM-type phosphatase" evidence="1">
    <location>
        <begin position="1"/>
        <end position="94"/>
    </location>
</feature>
<evidence type="ECO:0000259" key="1">
    <source>
        <dbReference type="PROSITE" id="PS51746"/>
    </source>
</evidence>
<keyword evidence="3" id="KW-1185">Reference proteome</keyword>
<dbReference type="InterPro" id="IPR015655">
    <property type="entry name" value="PP2C"/>
</dbReference>
<proteinExistence type="predicted"/>
<dbReference type="AlphaFoldDB" id="U6LCP9"/>
<dbReference type="PROSITE" id="PS51746">
    <property type="entry name" value="PPM_2"/>
    <property type="match status" value="1"/>
</dbReference>
<dbReference type="InterPro" id="IPR001932">
    <property type="entry name" value="PPM-type_phosphatase-like_dom"/>
</dbReference>
<sequence length="94" mass="10338">MSRSFGDTLAASVGVVSEPEVGFVEVSPFDKCLLLASDGVWEFVSNQEAVDTVRPMVQKGDPKAACQALVKKARDRWRQQEETIDDITVVLLIL</sequence>
<dbReference type="Proteomes" id="UP000030750">
    <property type="component" value="Unassembled WGS sequence"/>
</dbReference>
<evidence type="ECO:0000313" key="2">
    <source>
        <dbReference type="EMBL" id="CDJ48227.1"/>
    </source>
</evidence>
<dbReference type="PANTHER" id="PTHR47992">
    <property type="entry name" value="PROTEIN PHOSPHATASE"/>
    <property type="match status" value="1"/>
</dbReference>
<dbReference type="SUPFAM" id="SSF81606">
    <property type="entry name" value="PP2C-like"/>
    <property type="match status" value="1"/>
</dbReference>
<dbReference type="Pfam" id="PF00481">
    <property type="entry name" value="PP2C"/>
    <property type="match status" value="1"/>
</dbReference>
<gene>
    <name evidence="2" type="ORF">EBH_0019540</name>
</gene>
<dbReference type="CDD" id="cd00143">
    <property type="entry name" value="PP2Cc"/>
    <property type="match status" value="1"/>
</dbReference>
<evidence type="ECO:0000313" key="3">
    <source>
        <dbReference type="Proteomes" id="UP000030750"/>
    </source>
</evidence>
<name>U6LCP9_9EIME</name>
<dbReference type="Gene3D" id="3.60.40.10">
    <property type="entry name" value="PPM-type phosphatase domain"/>
    <property type="match status" value="1"/>
</dbReference>
<dbReference type="EMBL" id="HG711044">
    <property type="protein sequence ID" value="CDJ48227.1"/>
    <property type="molecule type" value="Genomic_DNA"/>
</dbReference>
<dbReference type="InterPro" id="IPR036457">
    <property type="entry name" value="PPM-type-like_dom_sf"/>
</dbReference>
<dbReference type="VEuPathDB" id="ToxoDB:EBH_0019540"/>
<dbReference type="GO" id="GO:0004722">
    <property type="term" value="F:protein serine/threonine phosphatase activity"/>
    <property type="evidence" value="ECO:0007669"/>
    <property type="project" value="InterPro"/>
</dbReference>
<dbReference type="OrthoDB" id="10264738at2759"/>